<dbReference type="HOGENOM" id="CLU_026673_3_3_1"/>
<evidence type="ECO:0000259" key="1">
    <source>
        <dbReference type="SMART" id="SM00829"/>
    </source>
</evidence>
<dbReference type="SMART" id="SM00829">
    <property type="entry name" value="PKS_ER"/>
    <property type="match status" value="1"/>
</dbReference>
<dbReference type="Pfam" id="PF08240">
    <property type="entry name" value="ADH_N"/>
    <property type="match status" value="1"/>
</dbReference>
<dbReference type="PANTHER" id="PTHR11695">
    <property type="entry name" value="ALCOHOL DEHYDROGENASE RELATED"/>
    <property type="match status" value="1"/>
</dbReference>
<protein>
    <recommendedName>
        <fullName evidence="1">Enoyl reductase (ER) domain-containing protein</fullName>
    </recommendedName>
</protein>
<dbReference type="InParanoid" id="A0A0C3CVJ2"/>
<dbReference type="InterPro" id="IPR011032">
    <property type="entry name" value="GroES-like_sf"/>
</dbReference>
<dbReference type="CDD" id="cd08267">
    <property type="entry name" value="MDR1"/>
    <property type="match status" value="1"/>
</dbReference>
<dbReference type="Proteomes" id="UP000054321">
    <property type="component" value="Unassembled WGS sequence"/>
</dbReference>
<feature type="domain" description="Enoyl reductase (ER)" evidence="1">
    <location>
        <begin position="16"/>
        <end position="328"/>
    </location>
</feature>
<dbReference type="Gene3D" id="3.40.50.720">
    <property type="entry name" value="NAD(P)-binding Rossmann-like Domain"/>
    <property type="match status" value="1"/>
</dbReference>
<dbReference type="SUPFAM" id="SSF50129">
    <property type="entry name" value="GroES-like"/>
    <property type="match status" value="1"/>
</dbReference>
<dbReference type="GO" id="GO:0016491">
    <property type="term" value="F:oxidoreductase activity"/>
    <property type="evidence" value="ECO:0007669"/>
    <property type="project" value="InterPro"/>
</dbReference>
<dbReference type="OrthoDB" id="201656at2759"/>
<dbReference type="InterPro" id="IPR036291">
    <property type="entry name" value="NAD(P)-bd_dom_sf"/>
</dbReference>
<dbReference type="InterPro" id="IPR050700">
    <property type="entry name" value="YIM1/Zinc_Alcohol_DH_Fams"/>
</dbReference>
<gene>
    <name evidence="2" type="ORF">OIDMADRAFT_207949</name>
</gene>
<evidence type="ECO:0000313" key="3">
    <source>
        <dbReference type="Proteomes" id="UP000054321"/>
    </source>
</evidence>
<proteinExistence type="predicted"/>
<dbReference type="FunCoup" id="A0A0C3CVJ2">
    <property type="interactions" value="75"/>
</dbReference>
<dbReference type="GO" id="GO:0005739">
    <property type="term" value="C:mitochondrion"/>
    <property type="evidence" value="ECO:0007669"/>
    <property type="project" value="TreeGrafter"/>
</dbReference>
<dbReference type="AlphaFoldDB" id="A0A0C3CVJ2"/>
<sequence>MRAWQYTTINNTLEKSLFLNSSAPAPNRASLSKDQVLVEVITASINPVDYKMPESGIYAKLSIKRPATPGLDFCGRVVAAHASNSVLSEGQLVFGALSKTSQIGTLCQFVVVSCSMCALLPEGVGVDHAAAIGTAALTALQSLLLDVVKPGSMVFINGGSGGVGTFGIQFAKALGAKVTTTCSTGNVDLCKGLGADEILDYTKDDILSHLEKKGQIFDLAIDNVGSPTFLYEHSSAFLKPTGTFAQVSVAAGMGIILRRMLQPRYLGGGKRRFHFVRVKSRSEDYRQVGSWIAEGKVRVVIDESFEWEDVPKAFEKLRTGHSKGKIIIHVTKKEEIVDGKTLAPQIEHNIAG</sequence>
<dbReference type="STRING" id="913774.A0A0C3CVJ2"/>
<dbReference type="SUPFAM" id="SSF51735">
    <property type="entry name" value="NAD(P)-binding Rossmann-fold domains"/>
    <property type="match status" value="1"/>
</dbReference>
<evidence type="ECO:0000313" key="2">
    <source>
        <dbReference type="EMBL" id="KIM93712.1"/>
    </source>
</evidence>
<organism evidence="2 3">
    <name type="scientific">Oidiodendron maius (strain Zn)</name>
    <dbReference type="NCBI Taxonomy" id="913774"/>
    <lineage>
        <taxon>Eukaryota</taxon>
        <taxon>Fungi</taxon>
        <taxon>Dikarya</taxon>
        <taxon>Ascomycota</taxon>
        <taxon>Pezizomycotina</taxon>
        <taxon>Leotiomycetes</taxon>
        <taxon>Leotiomycetes incertae sedis</taxon>
        <taxon>Myxotrichaceae</taxon>
        <taxon>Oidiodendron</taxon>
    </lineage>
</organism>
<dbReference type="EMBL" id="KN832893">
    <property type="protein sequence ID" value="KIM93712.1"/>
    <property type="molecule type" value="Genomic_DNA"/>
</dbReference>
<dbReference type="InterPro" id="IPR020843">
    <property type="entry name" value="ER"/>
</dbReference>
<reference evidence="2 3" key="1">
    <citation type="submission" date="2014-04" db="EMBL/GenBank/DDBJ databases">
        <authorList>
            <consortium name="DOE Joint Genome Institute"/>
            <person name="Kuo A."/>
            <person name="Martino E."/>
            <person name="Perotto S."/>
            <person name="Kohler A."/>
            <person name="Nagy L.G."/>
            <person name="Floudas D."/>
            <person name="Copeland A."/>
            <person name="Barry K.W."/>
            <person name="Cichocki N."/>
            <person name="Veneault-Fourrey C."/>
            <person name="LaButti K."/>
            <person name="Lindquist E.A."/>
            <person name="Lipzen A."/>
            <person name="Lundell T."/>
            <person name="Morin E."/>
            <person name="Murat C."/>
            <person name="Sun H."/>
            <person name="Tunlid A."/>
            <person name="Henrissat B."/>
            <person name="Grigoriev I.V."/>
            <person name="Hibbett D.S."/>
            <person name="Martin F."/>
            <person name="Nordberg H.P."/>
            <person name="Cantor M.N."/>
            <person name="Hua S.X."/>
        </authorList>
    </citation>
    <scope>NUCLEOTIDE SEQUENCE [LARGE SCALE GENOMIC DNA]</scope>
    <source>
        <strain evidence="2 3">Zn</strain>
    </source>
</reference>
<name>A0A0C3CVJ2_OIDMZ</name>
<dbReference type="Pfam" id="PF13602">
    <property type="entry name" value="ADH_zinc_N_2"/>
    <property type="match status" value="1"/>
</dbReference>
<keyword evidence="3" id="KW-1185">Reference proteome</keyword>
<dbReference type="Gene3D" id="3.90.180.10">
    <property type="entry name" value="Medium-chain alcohol dehydrogenases, catalytic domain"/>
    <property type="match status" value="1"/>
</dbReference>
<dbReference type="PANTHER" id="PTHR11695:SF294">
    <property type="entry name" value="RETICULON-4-INTERACTING PROTEIN 1, MITOCHONDRIAL"/>
    <property type="match status" value="1"/>
</dbReference>
<dbReference type="InterPro" id="IPR013154">
    <property type="entry name" value="ADH-like_N"/>
</dbReference>
<reference evidence="3" key="2">
    <citation type="submission" date="2015-01" db="EMBL/GenBank/DDBJ databases">
        <title>Evolutionary Origins and Diversification of the Mycorrhizal Mutualists.</title>
        <authorList>
            <consortium name="DOE Joint Genome Institute"/>
            <consortium name="Mycorrhizal Genomics Consortium"/>
            <person name="Kohler A."/>
            <person name="Kuo A."/>
            <person name="Nagy L.G."/>
            <person name="Floudas D."/>
            <person name="Copeland A."/>
            <person name="Barry K.W."/>
            <person name="Cichocki N."/>
            <person name="Veneault-Fourrey C."/>
            <person name="LaButti K."/>
            <person name="Lindquist E.A."/>
            <person name="Lipzen A."/>
            <person name="Lundell T."/>
            <person name="Morin E."/>
            <person name="Murat C."/>
            <person name="Riley R."/>
            <person name="Ohm R."/>
            <person name="Sun H."/>
            <person name="Tunlid A."/>
            <person name="Henrissat B."/>
            <person name="Grigoriev I.V."/>
            <person name="Hibbett D.S."/>
            <person name="Martin F."/>
        </authorList>
    </citation>
    <scope>NUCLEOTIDE SEQUENCE [LARGE SCALE GENOMIC DNA]</scope>
    <source>
        <strain evidence="3">Zn</strain>
    </source>
</reference>
<accession>A0A0C3CVJ2</accession>